<evidence type="ECO:0000313" key="2">
    <source>
        <dbReference type="Proteomes" id="UP000012046"/>
    </source>
</evidence>
<proteinExistence type="predicted"/>
<dbReference type="RefSeq" id="WP_008951411.1">
    <property type="nucleotide sequence ID" value="NZ_AHTH01000048.1"/>
</dbReference>
<comment type="caution">
    <text evidence="1">The sequence shown here is derived from an EMBL/GenBank/DDBJ whole genome shotgun (WGS) entry which is preliminary data.</text>
</comment>
<organism evidence="1 2">
    <name type="scientific">Alishewanella jeotgali KCTC 22429</name>
    <dbReference type="NCBI Taxonomy" id="1129374"/>
    <lineage>
        <taxon>Bacteria</taxon>
        <taxon>Pseudomonadati</taxon>
        <taxon>Pseudomonadota</taxon>
        <taxon>Gammaproteobacteria</taxon>
        <taxon>Alteromonadales</taxon>
        <taxon>Alteromonadaceae</taxon>
        <taxon>Alishewanella</taxon>
    </lineage>
</organism>
<dbReference type="EMBL" id="AHTH01000048">
    <property type="protein sequence ID" value="EHR39823.1"/>
    <property type="molecule type" value="Genomic_DNA"/>
</dbReference>
<dbReference type="AlphaFoldDB" id="H3ZHG7"/>
<dbReference type="PATRIC" id="fig|1129374.4.peg.2793"/>
<dbReference type="InterPro" id="IPR010890">
    <property type="entry name" value="PriC"/>
</dbReference>
<dbReference type="STRING" id="1129374.AJE_14125"/>
<dbReference type="InterPro" id="IPR038338">
    <property type="entry name" value="PriC_sf"/>
</dbReference>
<sequence>MSTLSKAQLARLAQQLQQLWQQASELDRQPAAGKPQHWFDSALFSVHSPYLADYVAQSQRHLAHLTEQGQQLSAAARQRLTERLQQQIEALLRAFVNSPVRQKHAKTLKQRSKAVVQQLSASSQQLYQQLSDYQQFESRLQDMLRLATQDQSQEGTTKQLQLQARLGRCRRAIDEVEQQIQQLESGKS</sequence>
<gene>
    <name evidence="1" type="ORF">AJE_14125</name>
</gene>
<dbReference type="eggNOG" id="COG3923">
    <property type="taxonomic scope" value="Bacteria"/>
</dbReference>
<accession>H3ZHG7</accession>
<name>H3ZHG7_9ALTE</name>
<reference evidence="1 2" key="1">
    <citation type="journal article" date="2012" name="J. Bacteriol.">
        <title>Genome Sequence of Extracellular-Protease-Producing Alishewanella jeotgali Isolated from Traditional Korean Fermented Seafood.</title>
        <authorList>
            <person name="Jung J."/>
            <person name="Chun J."/>
            <person name="Park W."/>
        </authorList>
    </citation>
    <scope>NUCLEOTIDE SEQUENCE [LARGE SCALE GENOMIC DNA]</scope>
    <source>
        <strain evidence="1 2">KCTC 22429</strain>
    </source>
</reference>
<dbReference type="Gene3D" id="1.20.1270.340">
    <property type="match status" value="1"/>
</dbReference>
<evidence type="ECO:0000313" key="1">
    <source>
        <dbReference type="EMBL" id="EHR39823.1"/>
    </source>
</evidence>
<keyword evidence="2" id="KW-1185">Reference proteome</keyword>
<evidence type="ECO:0008006" key="3">
    <source>
        <dbReference type="Google" id="ProtNLM"/>
    </source>
</evidence>
<protein>
    <recommendedName>
        <fullName evidence="3">Primosomal replication protein N</fullName>
    </recommendedName>
</protein>
<dbReference type="Pfam" id="PF07445">
    <property type="entry name" value="PriC"/>
    <property type="match status" value="1"/>
</dbReference>
<dbReference type="Proteomes" id="UP000012046">
    <property type="component" value="Unassembled WGS sequence"/>
</dbReference>